<accession>A0A381PE99</accession>
<dbReference type="EMBL" id="UINC01000954">
    <property type="protein sequence ID" value="SUZ65250.1"/>
    <property type="molecule type" value="Genomic_DNA"/>
</dbReference>
<protein>
    <submittedName>
        <fullName evidence="1">Uncharacterized protein</fullName>
    </submittedName>
</protein>
<dbReference type="AlphaFoldDB" id="A0A381PE99"/>
<evidence type="ECO:0000313" key="1">
    <source>
        <dbReference type="EMBL" id="SUZ65250.1"/>
    </source>
</evidence>
<proteinExistence type="predicted"/>
<organism evidence="1">
    <name type="scientific">marine metagenome</name>
    <dbReference type="NCBI Taxonomy" id="408172"/>
    <lineage>
        <taxon>unclassified sequences</taxon>
        <taxon>metagenomes</taxon>
        <taxon>ecological metagenomes</taxon>
    </lineage>
</organism>
<sequence length="39" mass="4419">MLNEFNPSDALREFSPTIPDVAGLSETLRYVMHQVATHM</sequence>
<name>A0A381PE99_9ZZZZ</name>
<gene>
    <name evidence="1" type="ORF">METZ01_LOCUS18104</name>
</gene>
<reference evidence="1" key="1">
    <citation type="submission" date="2018-05" db="EMBL/GenBank/DDBJ databases">
        <authorList>
            <person name="Lanie J.A."/>
            <person name="Ng W.-L."/>
            <person name="Kazmierczak K.M."/>
            <person name="Andrzejewski T.M."/>
            <person name="Davidsen T.M."/>
            <person name="Wayne K.J."/>
            <person name="Tettelin H."/>
            <person name="Glass J.I."/>
            <person name="Rusch D."/>
            <person name="Podicherti R."/>
            <person name="Tsui H.-C.T."/>
            <person name="Winkler M.E."/>
        </authorList>
    </citation>
    <scope>NUCLEOTIDE SEQUENCE</scope>
</reference>